<feature type="domain" description="Nephrocystin 3-like N-terminal" evidence="2">
    <location>
        <begin position="385"/>
        <end position="535"/>
    </location>
</feature>
<accession>A0A8I2YL37</accession>
<proteinExistence type="predicted"/>
<evidence type="ECO:0000313" key="4">
    <source>
        <dbReference type="Proteomes" id="UP000683000"/>
    </source>
</evidence>
<dbReference type="OrthoDB" id="3267051at2759"/>
<evidence type="ECO:0000256" key="1">
    <source>
        <dbReference type="ARBA" id="ARBA00022737"/>
    </source>
</evidence>
<protein>
    <recommendedName>
        <fullName evidence="2">Nephrocystin 3-like N-terminal domain-containing protein</fullName>
    </recommendedName>
</protein>
<dbReference type="PANTHER" id="PTHR10039:SF16">
    <property type="entry name" value="GPI INOSITOL-DEACYLASE"/>
    <property type="match status" value="1"/>
</dbReference>
<evidence type="ECO:0000313" key="3">
    <source>
        <dbReference type="EMBL" id="KAG6374155.1"/>
    </source>
</evidence>
<dbReference type="EMBL" id="JAGFBS010000019">
    <property type="protein sequence ID" value="KAG6374155.1"/>
    <property type="molecule type" value="Genomic_DNA"/>
</dbReference>
<keyword evidence="1" id="KW-0677">Repeat</keyword>
<dbReference type="PANTHER" id="PTHR10039">
    <property type="entry name" value="AMELOGENIN"/>
    <property type="match status" value="1"/>
</dbReference>
<evidence type="ECO:0000259" key="2">
    <source>
        <dbReference type="Pfam" id="PF24883"/>
    </source>
</evidence>
<name>A0A8I2YL37_9AGAM</name>
<dbReference type="AlphaFoldDB" id="A0A8I2YL37"/>
<comment type="caution">
    <text evidence="3">The sequence shown here is derived from an EMBL/GenBank/DDBJ whole genome shotgun (WGS) entry which is preliminary data.</text>
</comment>
<dbReference type="Proteomes" id="UP000683000">
    <property type="component" value="Unassembled WGS sequence"/>
</dbReference>
<keyword evidence="4" id="KW-1185">Reference proteome</keyword>
<gene>
    <name evidence="3" type="ORF">JVT61DRAFT_4803</name>
</gene>
<dbReference type="InterPro" id="IPR056884">
    <property type="entry name" value="NPHP3-like_N"/>
</dbReference>
<dbReference type="SUPFAM" id="SSF52540">
    <property type="entry name" value="P-loop containing nucleoside triphosphate hydrolases"/>
    <property type="match status" value="1"/>
</dbReference>
<dbReference type="Gene3D" id="3.40.50.300">
    <property type="entry name" value="P-loop containing nucleotide triphosphate hydrolases"/>
    <property type="match status" value="1"/>
</dbReference>
<organism evidence="3 4">
    <name type="scientific">Boletus reticuloceps</name>
    <dbReference type="NCBI Taxonomy" id="495285"/>
    <lineage>
        <taxon>Eukaryota</taxon>
        <taxon>Fungi</taxon>
        <taxon>Dikarya</taxon>
        <taxon>Basidiomycota</taxon>
        <taxon>Agaricomycotina</taxon>
        <taxon>Agaricomycetes</taxon>
        <taxon>Agaricomycetidae</taxon>
        <taxon>Boletales</taxon>
        <taxon>Boletineae</taxon>
        <taxon>Boletaceae</taxon>
        <taxon>Boletoideae</taxon>
        <taxon>Boletus</taxon>
    </lineage>
</organism>
<dbReference type="InterPro" id="IPR027417">
    <property type="entry name" value="P-loop_NTPase"/>
</dbReference>
<dbReference type="Pfam" id="PF24883">
    <property type="entry name" value="NPHP3_N"/>
    <property type="match status" value="1"/>
</dbReference>
<sequence length="759" mass="85042">MNTTQSIVAKRITIKDIELRTEKRRRFHVARQLYVEFSLGDTLRSTDSAKETNIRTSWDKALYFDGDDRSVLLVRLYEKYPIGNPKLVGSFSDTIGYILGKLKDGVLEATLRKDSPDGPDLSGIAIKFTLTAEPREEANVDERQATDAVTLAEPTVSSHGSPAIVDTLVPVVNVDTDIITTVQTHETTLGVLLRRMEIFNRIVDGIAEIHPYASLAWSVISAASKVFQAQKNCDDRIIRLAGVMSDVFTFVEDVEPLERIEAHVKTITLLLQQVTECGYFIIEYPKANFRIRTAKYKMFNIDARITDYKIKLQEFKTALLEGVSVQTDITVVRMMNVVEHVVKAIDLNDMPYALGARDAQEKGCLPGTRASFLAEICDIFNNVDEGAPQVCLLTGVAGSGKSAVAHSIARLYDGQKRLGSSYCFARSNASRNPENLFSTIARDLSDLDPQYKSVFWGIVKENRALSASTSPSRQLEKFIIEPSQHLHTIGPLVIVIDALDESGDSAGRRQLLQALSTQITNNNLPTNLRFLITTRPESDILAALPPGPQIVRKQMSDIPDNVVDGDIYKFIRHSLHQYTELESSWPNEEWCRLLVRHSEHLFQWASTACSFIKGFGIGLNPRKRLEILLQTNNSNGVSPLDELYRSILWQLFASESSQRRFRDVMTVVLALKEPLPLPSLSTLFGGYLDIRDVIPVLASLLDGVLDEQRPIDHFTPRSVTFYWTRLVAWPSMSVPYLKIHSSSAVRYSHAAEHAPVQHL</sequence>
<reference evidence="3" key="1">
    <citation type="submission" date="2021-03" db="EMBL/GenBank/DDBJ databases">
        <title>Evolutionary innovations through gain and loss of genes in the ectomycorrhizal Boletales.</title>
        <authorList>
            <person name="Wu G."/>
            <person name="Miyauchi S."/>
            <person name="Morin E."/>
            <person name="Yang Z.-L."/>
            <person name="Xu J."/>
            <person name="Martin F.M."/>
        </authorList>
    </citation>
    <scope>NUCLEOTIDE SEQUENCE</scope>
    <source>
        <strain evidence="3">BR01</strain>
    </source>
</reference>